<evidence type="ECO:0000313" key="5">
    <source>
        <dbReference type="EMBL" id="PJE57704.1"/>
    </source>
</evidence>
<dbReference type="EMBL" id="PFDX01000006">
    <property type="protein sequence ID" value="PJE57704.1"/>
    <property type="molecule type" value="Genomic_DNA"/>
</dbReference>
<feature type="short sequence motif" description="Histidine triad motif" evidence="2 3">
    <location>
        <begin position="97"/>
        <end position="101"/>
    </location>
</feature>
<dbReference type="PROSITE" id="PS00892">
    <property type="entry name" value="HIT_1"/>
    <property type="match status" value="1"/>
</dbReference>
<dbReference type="PANTHER" id="PTHR23089">
    <property type="entry name" value="HISTIDINE TRIAD HIT PROTEIN"/>
    <property type="match status" value="1"/>
</dbReference>
<proteinExistence type="predicted"/>
<name>A0A2M8KCS8_9BACT</name>
<evidence type="ECO:0000259" key="4">
    <source>
        <dbReference type="PROSITE" id="PS51084"/>
    </source>
</evidence>
<sequence length="107" mass="12190">MEDCIFCNIANGKIPKEFIYEDDRLMVFTDVKPLAPVHLLIVPKEHIASINDLTEKHKDLIGEMFLLAKKMAKEHGISEAYKLAFNTGRKGGQLIDHLHLHLMGGWH</sequence>
<dbReference type="Proteomes" id="UP000231648">
    <property type="component" value="Unassembled WGS sequence"/>
</dbReference>
<evidence type="ECO:0000256" key="2">
    <source>
        <dbReference type="PIRSR" id="PIRSR601310-3"/>
    </source>
</evidence>
<dbReference type="InterPro" id="IPR036265">
    <property type="entry name" value="HIT-like_sf"/>
</dbReference>
<dbReference type="PRINTS" id="PR00332">
    <property type="entry name" value="HISTRIAD"/>
</dbReference>
<evidence type="ECO:0000256" key="3">
    <source>
        <dbReference type="PROSITE-ProRule" id="PRU00464"/>
    </source>
</evidence>
<protein>
    <submittedName>
        <fullName evidence="5">Histidine triad nucleotide-binding protein</fullName>
    </submittedName>
</protein>
<dbReference type="AlphaFoldDB" id="A0A2M8KCS8"/>
<dbReference type="PROSITE" id="PS51084">
    <property type="entry name" value="HIT_2"/>
    <property type="match status" value="1"/>
</dbReference>
<feature type="domain" description="HIT" evidence="4">
    <location>
        <begin position="5"/>
        <end position="107"/>
    </location>
</feature>
<reference evidence="6" key="1">
    <citation type="submission" date="2017-09" db="EMBL/GenBank/DDBJ databases">
        <title>Depth-based differentiation of microbial function through sediment-hosted aquifers and enrichment of novel symbionts in the deep terrestrial subsurface.</title>
        <authorList>
            <person name="Probst A.J."/>
            <person name="Ladd B."/>
            <person name="Jarett J.K."/>
            <person name="Geller-Mcgrath D.E."/>
            <person name="Sieber C.M.K."/>
            <person name="Emerson J.B."/>
            <person name="Anantharaman K."/>
            <person name="Thomas B.C."/>
            <person name="Malmstrom R."/>
            <person name="Stieglmeier M."/>
            <person name="Klingl A."/>
            <person name="Woyke T."/>
            <person name="Ryan C.M."/>
            <person name="Banfield J.F."/>
        </authorList>
    </citation>
    <scope>NUCLEOTIDE SEQUENCE [LARGE SCALE GENOMIC DNA]</scope>
</reference>
<dbReference type="InterPro" id="IPR001310">
    <property type="entry name" value="Histidine_triad_HIT"/>
</dbReference>
<dbReference type="InterPro" id="IPR019808">
    <property type="entry name" value="Histidine_triad_CS"/>
</dbReference>
<evidence type="ECO:0000256" key="1">
    <source>
        <dbReference type="PIRSR" id="PIRSR601310-1"/>
    </source>
</evidence>
<dbReference type="Gene3D" id="3.30.428.10">
    <property type="entry name" value="HIT-like"/>
    <property type="match status" value="1"/>
</dbReference>
<organism evidence="5 6">
    <name type="scientific">Candidatus Portnoybacteria bacterium CG10_big_fil_rev_8_21_14_0_10_38_18</name>
    <dbReference type="NCBI Taxonomy" id="1974813"/>
    <lineage>
        <taxon>Bacteria</taxon>
        <taxon>Candidatus Portnoyibacteriota</taxon>
    </lineage>
</organism>
<dbReference type="InterPro" id="IPR011146">
    <property type="entry name" value="HIT-like"/>
</dbReference>
<evidence type="ECO:0000313" key="6">
    <source>
        <dbReference type="Proteomes" id="UP000231648"/>
    </source>
</evidence>
<accession>A0A2M8KCS8</accession>
<feature type="active site" description="Tele-AMP-histidine intermediate" evidence="1">
    <location>
        <position position="99"/>
    </location>
</feature>
<comment type="caution">
    <text evidence="5">The sequence shown here is derived from an EMBL/GenBank/DDBJ whole genome shotgun (WGS) entry which is preliminary data.</text>
</comment>
<dbReference type="GO" id="GO:0003824">
    <property type="term" value="F:catalytic activity"/>
    <property type="evidence" value="ECO:0007669"/>
    <property type="project" value="InterPro"/>
</dbReference>
<gene>
    <name evidence="5" type="ORF">COU82_00495</name>
</gene>
<dbReference type="SUPFAM" id="SSF54197">
    <property type="entry name" value="HIT-like"/>
    <property type="match status" value="1"/>
</dbReference>
<dbReference type="Pfam" id="PF11969">
    <property type="entry name" value="DcpS_C"/>
    <property type="match status" value="1"/>
</dbReference>